<proteinExistence type="predicted"/>
<dbReference type="CDD" id="cd13180">
    <property type="entry name" value="RanBD_RanBP3"/>
    <property type="match status" value="1"/>
</dbReference>
<evidence type="ECO:0000313" key="5">
    <source>
        <dbReference type="EMBL" id="KAH9506210.1"/>
    </source>
</evidence>
<evidence type="ECO:0000256" key="2">
    <source>
        <dbReference type="ARBA" id="ARBA00023242"/>
    </source>
</evidence>
<dbReference type="SUPFAM" id="SSF50729">
    <property type="entry name" value="PH domain-like"/>
    <property type="match status" value="1"/>
</dbReference>
<dbReference type="PANTHER" id="PTHR23138">
    <property type="entry name" value="RAN BINDING PROTEIN"/>
    <property type="match status" value="1"/>
</dbReference>
<sequence length="530" mass="56971">MNSAHALFTSCNRSQVSFLFDTSNYELIVSMSHQECGDQMMATEDGVVLSPSSDKDRQSEERPETIIDGQDDGRCCDIDQPHQAQQQQHVTIQRSESVIKSPSKSTPTPVIQVIDTASGQIDGEQKKCSSICSPSNGANFLLSSNIAPNNPFLRATSFHTNSSLSSSSTSATSNCADGDASDSSSGESQIIFAPPKLIPSSLGPPNATSSFLQPTILKTSDGSISDIRKPNETISASKTFISLNKEDIGKIKTPAFIQLTSPLITSNGGSNTTSLIPTSSSDETTSVMKSSNTLDGAVEDRVVIDQSELIANSSQTASSSTSSANHALSFPSSAATVSSSSSSCSSSDRPHLISFSDVSNCEESTIIKTLTTQSTGDNDPDSSTSFTSVIKNGGDSNAESIFKRKYEVITGEEDEQNVLSIHGRLYAWDTDKASWVEKGRGPLHLNDVMKDEKLCSRLVMRTAGAYRLILNALIVAGMTFELASENCLRFTYVDGIYMIKANPKDIDQLHSAIEHRLRDISKRARSHDDH</sequence>
<keyword evidence="2" id="KW-0539">Nucleus</keyword>
<feature type="region of interest" description="Disordered" evidence="3">
    <location>
        <begin position="163"/>
        <end position="187"/>
    </location>
</feature>
<dbReference type="Proteomes" id="UP000790347">
    <property type="component" value="Unassembled WGS sequence"/>
</dbReference>
<dbReference type="PANTHER" id="PTHR23138:SF142">
    <property type="entry name" value="RAN-BINDING PROTEIN 3B-RELATED"/>
    <property type="match status" value="1"/>
</dbReference>
<evidence type="ECO:0000259" key="4">
    <source>
        <dbReference type="PROSITE" id="PS50196"/>
    </source>
</evidence>
<keyword evidence="6" id="KW-1185">Reference proteome</keyword>
<protein>
    <submittedName>
        <fullName evidence="5">Ran-binding protein 3</fullName>
    </submittedName>
</protein>
<dbReference type="Gene3D" id="2.30.29.30">
    <property type="entry name" value="Pleckstrin-homology domain (PH domain)/Phosphotyrosine-binding domain (PTB)"/>
    <property type="match status" value="1"/>
</dbReference>
<dbReference type="InterPro" id="IPR011993">
    <property type="entry name" value="PH-like_dom_sf"/>
</dbReference>
<dbReference type="PROSITE" id="PS50196">
    <property type="entry name" value="RANBD1"/>
    <property type="match status" value="1"/>
</dbReference>
<evidence type="ECO:0000313" key="6">
    <source>
        <dbReference type="Proteomes" id="UP000790347"/>
    </source>
</evidence>
<comment type="caution">
    <text evidence="5">The sequence shown here is derived from an EMBL/GenBank/DDBJ whole genome shotgun (WGS) entry which is preliminary data.</text>
</comment>
<reference evidence="5" key="1">
    <citation type="submission" date="2013-05" db="EMBL/GenBank/DDBJ databases">
        <authorList>
            <person name="Yim A.K.Y."/>
            <person name="Chan T.F."/>
            <person name="Ji K.M."/>
            <person name="Liu X.Y."/>
            <person name="Zhou J.W."/>
            <person name="Li R.Q."/>
            <person name="Yang K.Y."/>
            <person name="Li J."/>
            <person name="Li M."/>
            <person name="Law P.T.W."/>
            <person name="Wu Y.L."/>
            <person name="Cai Z.L."/>
            <person name="Qin H."/>
            <person name="Bao Y."/>
            <person name="Leung R.K.K."/>
            <person name="Ng P.K.S."/>
            <person name="Zou J."/>
            <person name="Zhong X.J."/>
            <person name="Ran P.X."/>
            <person name="Zhong N.S."/>
            <person name="Liu Z.G."/>
            <person name="Tsui S.K.W."/>
        </authorList>
    </citation>
    <scope>NUCLEOTIDE SEQUENCE</scope>
    <source>
        <strain evidence="5">Derf</strain>
        <tissue evidence="5">Whole organism</tissue>
    </source>
</reference>
<comment type="subcellular location">
    <subcellularLocation>
        <location evidence="1">Nucleus</location>
    </subcellularLocation>
</comment>
<dbReference type="GO" id="GO:0006611">
    <property type="term" value="P:protein export from nucleus"/>
    <property type="evidence" value="ECO:0007669"/>
    <property type="project" value="TreeGrafter"/>
</dbReference>
<feature type="compositionally biased region" description="Low complexity" evidence="3">
    <location>
        <begin position="163"/>
        <end position="186"/>
    </location>
</feature>
<dbReference type="SMART" id="SM00160">
    <property type="entry name" value="RanBD"/>
    <property type="match status" value="1"/>
</dbReference>
<dbReference type="AlphaFoldDB" id="A0A922HUG4"/>
<feature type="domain" description="RanBD1" evidence="4">
    <location>
        <begin position="385"/>
        <end position="481"/>
    </location>
</feature>
<dbReference type="EMBL" id="ASGP02000005">
    <property type="protein sequence ID" value="KAH9506210.1"/>
    <property type="molecule type" value="Genomic_DNA"/>
</dbReference>
<dbReference type="InterPro" id="IPR000156">
    <property type="entry name" value="Ran_bind_dom"/>
</dbReference>
<organism evidence="5 6">
    <name type="scientific">Dermatophagoides farinae</name>
    <name type="common">American house dust mite</name>
    <dbReference type="NCBI Taxonomy" id="6954"/>
    <lineage>
        <taxon>Eukaryota</taxon>
        <taxon>Metazoa</taxon>
        <taxon>Ecdysozoa</taxon>
        <taxon>Arthropoda</taxon>
        <taxon>Chelicerata</taxon>
        <taxon>Arachnida</taxon>
        <taxon>Acari</taxon>
        <taxon>Acariformes</taxon>
        <taxon>Sarcoptiformes</taxon>
        <taxon>Astigmata</taxon>
        <taxon>Psoroptidia</taxon>
        <taxon>Analgoidea</taxon>
        <taxon>Pyroglyphidae</taxon>
        <taxon>Dermatophagoidinae</taxon>
        <taxon>Dermatophagoides</taxon>
    </lineage>
</organism>
<dbReference type="Pfam" id="PF00638">
    <property type="entry name" value="Ran_BP1"/>
    <property type="match status" value="1"/>
</dbReference>
<feature type="region of interest" description="Disordered" evidence="3">
    <location>
        <begin position="370"/>
        <end position="391"/>
    </location>
</feature>
<evidence type="ECO:0000256" key="1">
    <source>
        <dbReference type="ARBA" id="ARBA00004123"/>
    </source>
</evidence>
<feature type="compositionally biased region" description="Basic and acidic residues" evidence="3">
    <location>
        <begin position="53"/>
        <end position="72"/>
    </location>
</feature>
<feature type="region of interest" description="Disordered" evidence="3">
    <location>
        <begin position="270"/>
        <end position="293"/>
    </location>
</feature>
<dbReference type="InterPro" id="IPR045255">
    <property type="entry name" value="RanBP1-like"/>
</dbReference>
<evidence type="ECO:0000256" key="3">
    <source>
        <dbReference type="SAM" id="MobiDB-lite"/>
    </source>
</evidence>
<dbReference type="GO" id="GO:0005634">
    <property type="term" value="C:nucleus"/>
    <property type="evidence" value="ECO:0007669"/>
    <property type="project" value="UniProtKB-SubCell"/>
</dbReference>
<name>A0A922HUG4_DERFA</name>
<accession>A0A922HUG4</accession>
<gene>
    <name evidence="5" type="primary">RANBP3_1</name>
    <name evidence="5" type="ORF">DERF_010952</name>
</gene>
<reference evidence="5" key="2">
    <citation type="journal article" date="2022" name="Res Sq">
        <title>Comparative Genomics Reveals Insights into the Divergent Evolution of Astigmatic Mites and Household Pest Adaptations.</title>
        <authorList>
            <person name="Xiong Q."/>
            <person name="Wan A.T.-Y."/>
            <person name="Liu X.-Y."/>
            <person name="Fung C.S.-H."/>
            <person name="Xiao X."/>
            <person name="Malainual N."/>
            <person name="Hou J."/>
            <person name="Wang L."/>
            <person name="Wang M."/>
            <person name="Yang K."/>
            <person name="Cui Y."/>
            <person name="Leung E."/>
            <person name="Nong W."/>
            <person name="Shin S.-K."/>
            <person name="Au S."/>
            <person name="Jeong K.Y."/>
            <person name="Chew F.T."/>
            <person name="Hui J."/>
            <person name="Leung T.F."/>
            <person name="Tungtrongchitr A."/>
            <person name="Zhong N."/>
            <person name="Liu Z."/>
            <person name="Tsui S."/>
        </authorList>
    </citation>
    <scope>NUCLEOTIDE SEQUENCE</scope>
    <source>
        <strain evidence="5">Derf</strain>
        <tissue evidence="5">Whole organism</tissue>
    </source>
</reference>
<feature type="region of interest" description="Disordered" evidence="3">
    <location>
        <begin position="49"/>
        <end position="72"/>
    </location>
</feature>